<dbReference type="AlphaFoldDB" id="A0A6S6XX27"/>
<organism evidence="2 3">
    <name type="scientific">Denitratisoma oestradiolicum</name>
    <dbReference type="NCBI Taxonomy" id="311182"/>
    <lineage>
        <taxon>Bacteria</taxon>
        <taxon>Pseudomonadati</taxon>
        <taxon>Pseudomonadota</taxon>
        <taxon>Betaproteobacteria</taxon>
        <taxon>Nitrosomonadales</taxon>
        <taxon>Sterolibacteriaceae</taxon>
        <taxon>Denitratisoma</taxon>
    </lineage>
</organism>
<name>A0A6S6XX27_9PROT</name>
<dbReference type="InterPro" id="IPR051706">
    <property type="entry name" value="Glycosyltransferase_domain"/>
</dbReference>
<dbReference type="PANTHER" id="PTHR32385:SF15">
    <property type="entry name" value="INOSITOL PHOSPHOCERAMIDE MANNOSYLTRANSFERASE 1"/>
    <property type="match status" value="1"/>
</dbReference>
<dbReference type="Pfam" id="PF04488">
    <property type="entry name" value="Gly_transf_sug"/>
    <property type="match status" value="1"/>
</dbReference>
<protein>
    <submittedName>
        <fullName evidence="2">Uncharacterized protein</fullName>
    </submittedName>
</protein>
<dbReference type="GO" id="GO:0000030">
    <property type="term" value="F:mannosyltransferase activity"/>
    <property type="evidence" value="ECO:0007669"/>
    <property type="project" value="TreeGrafter"/>
</dbReference>
<keyword evidence="3" id="KW-1185">Reference proteome</keyword>
<dbReference type="InterPro" id="IPR007577">
    <property type="entry name" value="GlycoTrfase_DXD_sugar-bd_CS"/>
</dbReference>
<dbReference type="InterPro" id="IPR029044">
    <property type="entry name" value="Nucleotide-diphossugar_trans"/>
</dbReference>
<proteinExistence type="predicted"/>
<dbReference type="GO" id="GO:0016020">
    <property type="term" value="C:membrane"/>
    <property type="evidence" value="ECO:0007669"/>
    <property type="project" value="GOC"/>
</dbReference>
<dbReference type="PANTHER" id="PTHR32385">
    <property type="entry name" value="MANNOSYL PHOSPHORYLINOSITOL CERAMIDE SYNTHASE"/>
    <property type="match status" value="1"/>
</dbReference>
<dbReference type="SUPFAM" id="SSF53448">
    <property type="entry name" value="Nucleotide-diphospho-sugar transferases"/>
    <property type="match status" value="1"/>
</dbReference>
<dbReference type="KEGG" id="doe:DENOEST_3425"/>
<accession>A0A6S6XX27</accession>
<keyword evidence="1" id="KW-0808">Transferase</keyword>
<dbReference type="GO" id="GO:0051999">
    <property type="term" value="P:mannosyl-inositol phosphorylceramide biosynthetic process"/>
    <property type="evidence" value="ECO:0007669"/>
    <property type="project" value="TreeGrafter"/>
</dbReference>
<dbReference type="Proteomes" id="UP000515733">
    <property type="component" value="Chromosome"/>
</dbReference>
<evidence type="ECO:0000256" key="1">
    <source>
        <dbReference type="ARBA" id="ARBA00022679"/>
    </source>
</evidence>
<dbReference type="EMBL" id="LR778301">
    <property type="protein sequence ID" value="CAB1370579.1"/>
    <property type="molecule type" value="Genomic_DNA"/>
</dbReference>
<evidence type="ECO:0000313" key="2">
    <source>
        <dbReference type="EMBL" id="CAB1370579.1"/>
    </source>
</evidence>
<dbReference type="OrthoDB" id="9802987at2"/>
<gene>
    <name evidence="2" type="ORF">DENOEST_3425</name>
</gene>
<dbReference type="RefSeq" id="WP_145769325.1">
    <property type="nucleotide sequence ID" value="NZ_LR778301.1"/>
</dbReference>
<evidence type="ECO:0000313" key="3">
    <source>
        <dbReference type="Proteomes" id="UP000515733"/>
    </source>
</evidence>
<reference evidence="2 3" key="1">
    <citation type="submission" date="2020-03" db="EMBL/GenBank/DDBJ databases">
        <authorList>
            <consortium name="Genoscope - CEA"/>
            <person name="William W."/>
        </authorList>
    </citation>
    <scope>NUCLEOTIDE SEQUENCE [LARGE SCALE GENOMIC DNA]</scope>
    <source>
        <strain evidence="3">DSM 16959</strain>
    </source>
</reference>
<sequence>MIPRLFHFVWVGDESKRPDHYIGTWNKQHPGIPIKIWGNDALHGRPWINTEHMRDFATRELAGVADLMRWEILLQEGGIALDADSICLERLPDWLFDCEMFAAWENELARPGLIATGAIGSIPNNPFIARIIEDLRQEPSLAGRMAWQATGPGRLSEAHRRYSYGNLTILPSHFFLPRHYTGLAYSGGGPVYADQCWDSTRQLLATQGNPAPQ</sequence>
<dbReference type="Gene3D" id="3.90.550.20">
    <property type="match status" value="1"/>
</dbReference>